<keyword evidence="2" id="KW-0812">Transmembrane</keyword>
<feature type="transmembrane region" description="Helical" evidence="2">
    <location>
        <begin position="418"/>
        <end position="438"/>
    </location>
</feature>
<keyword evidence="2" id="KW-0472">Membrane</keyword>
<proteinExistence type="predicted"/>
<feature type="transmembrane region" description="Helical" evidence="2">
    <location>
        <begin position="264"/>
        <end position="284"/>
    </location>
</feature>
<feature type="transmembrane region" description="Helical" evidence="2">
    <location>
        <begin position="304"/>
        <end position="324"/>
    </location>
</feature>
<feature type="transmembrane region" description="Helical" evidence="2">
    <location>
        <begin position="89"/>
        <end position="109"/>
    </location>
</feature>
<organism evidence="3 4">
    <name type="scientific">Algimonas ampicilliniresistens</name>
    <dbReference type="NCBI Taxonomy" id="1298735"/>
    <lineage>
        <taxon>Bacteria</taxon>
        <taxon>Pseudomonadati</taxon>
        <taxon>Pseudomonadota</taxon>
        <taxon>Alphaproteobacteria</taxon>
        <taxon>Maricaulales</taxon>
        <taxon>Robiginitomaculaceae</taxon>
        <taxon>Algimonas</taxon>
    </lineage>
</organism>
<evidence type="ECO:0000256" key="1">
    <source>
        <dbReference type="SAM" id="MobiDB-lite"/>
    </source>
</evidence>
<accession>A0ABQ5VA90</accession>
<feature type="transmembrane region" description="Helical" evidence="2">
    <location>
        <begin position="392"/>
        <end position="412"/>
    </location>
</feature>
<feature type="transmembrane region" description="Helical" evidence="2">
    <location>
        <begin position="214"/>
        <end position="233"/>
    </location>
</feature>
<keyword evidence="4" id="KW-1185">Reference proteome</keyword>
<feature type="transmembrane region" description="Helical" evidence="2">
    <location>
        <begin position="361"/>
        <end position="380"/>
    </location>
</feature>
<evidence type="ECO:0000313" key="3">
    <source>
        <dbReference type="EMBL" id="GLQ23257.1"/>
    </source>
</evidence>
<feature type="transmembrane region" description="Helical" evidence="2">
    <location>
        <begin position="115"/>
        <end position="139"/>
    </location>
</feature>
<reference evidence="3" key="1">
    <citation type="journal article" date="2014" name="Int. J. Syst. Evol. Microbiol.">
        <title>Complete genome of a new Firmicutes species belonging to the dominant human colonic microbiota ('Ruminococcus bicirculans') reveals two chromosomes and a selective capacity to utilize plant glucans.</title>
        <authorList>
            <consortium name="NISC Comparative Sequencing Program"/>
            <person name="Wegmann U."/>
            <person name="Louis P."/>
            <person name="Goesmann A."/>
            <person name="Henrissat B."/>
            <person name="Duncan S.H."/>
            <person name="Flint H.J."/>
        </authorList>
    </citation>
    <scope>NUCLEOTIDE SEQUENCE</scope>
    <source>
        <strain evidence="3">NBRC 108219</strain>
    </source>
</reference>
<sequence length="450" mass="47516">MNVFGQKSSTPNNVQSVRQLARMTDVLRPQASYTPTPYVSDDYTPPIEPKTTEESPWGTARAVALVFLIVSSLLTLFSLRTGLPARETGLLCALSAVAASVVLYGIPLWQTYVRGTLALSIAGFASLSTLILLPALNLWPVGGGPLLFSLIFAIVGTLTRSRACLSLALVALFALMIDSDGLTRMRLDAQVATLGLFSIGLCGSVMAGSRIIAGVSLVAVMGATLTLMATFGIPTPGALAVLSVFAIATAITLRAYLLRGYEAAELPMIVSFIVFALSAIAFQLNLMGDFSPTAERFATALPNLGVMILIAIQGMVLFVSLVGWLARRSTLADVMLVQAMFGLVCTVIADPMRLSRLGIGDPSLVLTALIGLIVGSLAVMTLKRAWREDRPIVTSLSALVVMIQLVFGMRLLLGNFDVALAALVCAGIAVCLAALMLLNPRNNVPDRALS</sequence>
<dbReference type="RefSeq" id="WP_284388483.1">
    <property type="nucleotide sequence ID" value="NZ_BSNK01000001.1"/>
</dbReference>
<comment type="caution">
    <text evidence="3">The sequence shown here is derived from an EMBL/GenBank/DDBJ whole genome shotgun (WGS) entry which is preliminary data.</text>
</comment>
<feature type="region of interest" description="Disordered" evidence="1">
    <location>
        <begin position="32"/>
        <end position="54"/>
    </location>
</feature>
<feature type="transmembrane region" description="Helical" evidence="2">
    <location>
        <begin position="331"/>
        <end position="349"/>
    </location>
</feature>
<name>A0ABQ5VA90_9PROT</name>
<evidence type="ECO:0000256" key="2">
    <source>
        <dbReference type="SAM" id="Phobius"/>
    </source>
</evidence>
<feature type="transmembrane region" description="Helical" evidence="2">
    <location>
        <begin position="58"/>
        <end position="77"/>
    </location>
</feature>
<protein>
    <submittedName>
        <fullName evidence="3">Uncharacterized protein</fullName>
    </submittedName>
</protein>
<reference evidence="3" key="2">
    <citation type="submission" date="2023-01" db="EMBL/GenBank/DDBJ databases">
        <title>Draft genome sequence of Algimonas ampicilliniresistens strain NBRC 108219.</title>
        <authorList>
            <person name="Sun Q."/>
            <person name="Mori K."/>
        </authorList>
    </citation>
    <scope>NUCLEOTIDE SEQUENCE</scope>
    <source>
        <strain evidence="3">NBRC 108219</strain>
    </source>
</reference>
<dbReference type="EMBL" id="BSNK01000001">
    <property type="protein sequence ID" value="GLQ23257.1"/>
    <property type="molecule type" value="Genomic_DNA"/>
</dbReference>
<keyword evidence="2" id="KW-1133">Transmembrane helix</keyword>
<evidence type="ECO:0000313" key="4">
    <source>
        <dbReference type="Proteomes" id="UP001161391"/>
    </source>
</evidence>
<gene>
    <name evidence="3" type="ORF">GCM10007853_11310</name>
</gene>
<feature type="transmembrane region" description="Helical" evidence="2">
    <location>
        <begin position="239"/>
        <end position="257"/>
    </location>
</feature>
<feature type="transmembrane region" description="Helical" evidence="2">
    <location>
        <begin position="189"/>
        <end position="207"/>
    </location>
</feature>
<feature type="transmembrane region" description="Helical" evidence="2">
    <location>
        <begin position="146"/>
        <end position="177"/>
    </location>
</feature>
<dbReference type="Proteomes" id="UP001161391">
    <property type="component" value="Unassembled WGS sequence"/>
</dbReference>